<dbReference type="Pfam" id="PF01529">
    <property type="entry name" value="DHHC"/>
    <property type="match status" value="1"/>
</dbReference>
<comment type="subcellular location">
    <subcellularLocation>
        <location evidence="1">Membrane</location>
        <topology evidence="1">Multi-pass membrane protein</topology>
    </subcellularLocation>
</comment>
<dbReference type="PANTHER" id="PTHR12246">
    <property type="entry name" value="PALMITOYLTRANSFERASE ZDHHC16"/>
    <property type="match status" value="1"/>
</dbReference>
<dbReference type="KEGG" id="ctp:CTRG_05634"/>
<gene>
    <name evidence="12" type="ORF">CTRG_05634</name>
</gene>
<feature type="transmembrane region" description="Helical" evidence="10">
    <location>
        <begin position="214"/>
        <end position="243"/>
    </location>
</feature>
<comment type="domain">
    <text evidence="10">The DHHC domain is required for palmitoyltransferase activity.</text>
</comment>
<evidence type="ECO:0000256" key="7">
    <source>
        <dbReference type="ARBA" id="ARBA00023288"/>
    </source>
</evidence>
<reference evidence="12 13" key="1">
    <citation type="journal article" date="2009" name="Nature">
        <title>Evolution of pathogenicity and sexual reproduction in eight Candida genomes.</title>
        <authorList>
            <person name="Butler G."/>
            <person name="Rasmussen M.D."/>
            <person name="Lin M.F."/>
            <person name="Santos M.A."/>
            <person name="Sakthikumar S."/>
            <person name="Munro C.A."/>
            <person name="Rheinbay E."/>
            <person name="Grabherr M."/>
            <person name="Forche A."/>
            <person name="Reedy J.L."/>
            <person name="Agrafioti I."/>
            <person name="Arnaud M.B."/>
            <person name="Bates S."/>
            <person name="Brown A.J."/>
            <person name="Brunke S."/>
            <person name="Costanzo M.C."/>
            <person name="Fitzpatrick D.A."/>
            <person name="de Groot P.W."/>
            <person name="Harris D."/>
            <person name="Hoyer L.L."/>
            <person name="Hube B."/>
            <person name="Klis F.M."/>
            <person name="Kodira C."/>
            <person name="Lennard N."/>
            <person name="Logue M.E."/>
            <person name="Martin R."/>
            <person name="Neiman A.M."/>
            <person name="Nikolaou E."/>
            <person name="Quail M.A."/>
            <person name="Quinn J."/>
            <person name="Santos M.C."/>
            <person name="Schmitzberger F.F."/>
            <person name="Sherlock G."/>
            <person name="Shah P."/>
            <person name="Silverstein K.A."/>
            <person name="Skrzypek M.S."/>
            <person name="Soll D."/>
            <person name="Staggs R."/>
            <person name="Stansfield I."/>
            <person name="Stumpf M.P."/>
            <person name="Sudbery P.E."/>
            <person name="Srikantha T."/>
            <person name="Zeng Q."/>
            <person name="Berman J."/>
            <person name="Berriman M."/>
            <person name="Heitman J."/>
            <person name="Gow N.A."/>
            <person name="Lorenz M.C."/>
            <person name="Birren B.W."/>
            <person name="Kellis M."/>
            <person name="Cuomo C.A."/>
        </authorList>
    </citation>
    <scope>NUCLEOTIDE SEQUENCE [LARGE SCALE GENOMIC DNA]</scope>
    <source>
        <strain evidence="13">ATCC MYA-3404 / T1</strain>
    </source>
</reference>
<dbReference type="GO" id="GO:0019706">
    <property type="term" value="F:protein-cysteine S-palmitoyltransferase activity"/>
    <property type="evidence" value="ECO:0007669"/>
    <property type="project" value="UniProtKB-EC"/>
</dbReference>
<feature type="domain" description="Palmitoyltransferase DHHC" evidence="11">
    <location>
        <begin position="133"/>
        <end position="255"/>
    </location>
</feature>
<feature type="transmembrane region" description="Helical" evidence="10">
    <location>
        <begin position="57"/>
        <end position="79"/>
    </location>
</feature>
<feature type="transmembrane region" description="Helical" evidence="10">
    <location>
        <begin position="29"/>
        <end position="50"/>
    </location>
</feature>
<evidence type="ECO:0000313" key="12">
    <source>
        <dbReference type="EMBL" id="EER30638.1"/>
    </source>
</evidence>
<dbReference type="EMBL" id="GG692403">
    <property type="protein sequence ID" value="EER30638.1"/>
    <property type="molecule type" value="Genomic_DNA"/>
</dbReference>
<evidence type="ECO:0000256" key="2">
    <source>
        <dbReference type="ARBA" id="ARBA00022679"/>
    </source>
</evidence>
<sequence>MAILYKYSMISDNRVVTTLESSCCFLASLFPKVFCTSVLTWSLYVLLFVVPDFIQSSFILTVLNIIGILLYSLCIFTYYRIILVGPGSPLDYEELKISNVSRISENPYDTDPVELPPDFLVLHTMKVNGTQGFRYCAKCSVWKPDRCHHCSSSGKCILKMDHYCPWFSTCIGFFNYKFFIQFLCYVSIYCIFLFIICGYIIYKFLTEGLFEDQFISLNIVFLLVLSFAFSLAVSVFSLFSIYLCGSNLTTIEFQERKWNGRGSNDDQTRFNYEFDANGKQKKLANIFDLGFKENLKSVLGPNIWTWLLPIDINRKSILSEYRNGINFKVDEETYAKYLHNAELQNQLNQQLRSYKDRIRREREATNVIDV</sequence>
<keyword evidence="7" id="KW-0449">Lipoprotein</keyword>
<dbReference type="InterPro" id="IPR039859">
    <property type="entry name" value="PFA4/ZDH16/20/ERF2-like"/>
</dbReference>
<keyword evidence="5 10" id="KW-0472">Membrane</keyword>
<dbReference type="GeneID" id="8300848"/>
<dbReference type="OrthoDB" id="302728at2759"/>
<keyword evidence="6" id="KW-0564">Palmitate</keyword>
<keyword evidence="2 10" id="KW-0808">Transferase</keyword>
<accession>C5MHU1</accession>
<evidence type="ECO:0000313" key="13">
    <source>
        <dbReference type="Proteomes" id="UP000002037"/>
    </source>
</evidence>
<dbReference type="eggNOG" id="KOG1315">
    <property type="taxonomic scope" value="Eukaryota"/>
</dbReference>
<evidence type="ECO:0000256" key="9">
    <source>
        <dbReference type="ARBA" id="ARBA00048048"/>
    </source>
</evidence>
<evidence type="ECO:0000259" key="11">
    <source>
        <dbReference type="Pfam" id="PF01529"/>
    </source>
</evidence>
<comment type="similarity">
    <text evidence="10">Belongs to the DHHC palmitoyltransferase family.</text>
</comment>
<keyword evidence="4 10" id="KW-1133">Transmembrane helix</keyword>
<dbReference type="InterPro" id="IPR001594">
    <property type="entry name" value="Palmitoyltrfase_DHHC"/>
</dbReference>
<dbReference type="PROSITE" id="PS50216">
    <property type="entry name" value="DHHC"/>
    <property type="match status" value="1"/>
</dbReference>
<evidence type="ECO:0000256" key="6">
    <source>
        <dbReference type="ARBA" id="ARBA00023139"/>
    </source>
</evidence>
<protein>
    <recommendedName>
        <fullName evidence="10">Palmitoyltransferase</fullName>
        <ecNumber evidence="10">2.3.1.225</ecNumber>
    </recommendedName>
</protein>
<dbReference type="RefSeq" id="XP_002551336.1">
    <property type="nucleotide sequence ID" value="XM_002551290.1"/>
</dbReference>
<feature type="transmembrane region" description="Helical" evidence="10">
    <location>
        <begin position="178"/>
        <end position="202"/>
    </location>
</feature>
<keyword evidence="8 10" id="KW-0012">Acyltransferase</keyword>
<comment type="catalytic activity">
    <reaction evidence="9 10">
        <text>L-cysteinyl-[protein] + hexadecanoyl-CoA = S-hexadecanoyl-L-cysteinyl-[protein] + CoA</text>
        <dbReference type="Rhea" id="RHEA:36683"/>
        <dbReference type="Rhea" id="RHEA-COMP:10131"/>
        <dbReference type="Rhea" id="RHEA-COMP:11032"/>
        <dbReference type="ChEBI" id="CHEBI:29950"/>
        <dbReference type="ChEBI" id="CHEBI:57287"/>
        <dbReference type="ChEBI" id="CHEBI:57379"/>
        <dbReference type="ChEBI" id="CHEBI:74151"/>
        <dbReference type="EC" id="2.3.1.225"/>
    </reaction>
</comment>
<evidence type="ECO:0000256" key="5">
    <source>
        <dbReference type="ARBA" id="ARBA00023136"/>
    </source>
</evidence>
<evidence type="ECO:0000256" key="8">
    <source>
        <dbReference type="ARBA" id="ARBA00023315"/>
    </source>
</evidence>
<dbReference type="GO" id="GO:0016020">
    <property type="term" value="C:membrane"/>
    <property type="evidence" value="ECO:0007669"/>
    <property type="project" value="UniProtKB-SubCell"/>
</dbReference>
<evidence type="ECO:0000256" key="1">
    <source>
        <dbReference type="ARBA" id="ARBA00004141"/>
    </source>
</evidence>
<evidence type="ECO:0000256" key="3">
    <source>
        <dbReference type="ARBA" id="ARBA00022692"/>
    </source>
</evidence>
<keyword evidence="13" id="KW-1185">Reference proteome</keyword>
<dbReference type="VEuPathDB" id="FungiDB:CTRG_05634"/>
<dbReference type="Proteomes" id="UP000002037">
    <property type="component" value="Unassembled WGS sequence"/>
</dbReference>
<dbReference type="STRING" id="294747.C5MHU1"/>
<dbReference type="AlphaFoldDB" id="C5MHU1"/>
<proteinExistence type="inferred from homology"/>
<organism evidence="12 13">
    <name type="scientific">Candida tropicalis (strain ATCC MYA-3404 / T1)</name>
    <name type="common">Yeast</name>
    <dbReference type="NCBI Taxonomy" id="294747"/>
    <lineage>
        <taxon>Eukaryota</taxon>
        <taxon>Fungi</taxon>
        <taxon>Dikarya</taxon>
        <taxon>Ascomycota</taxon>
        <taxon>Saccharomycotina</taxon>
        <taxon>Pichiomycetes</taxon>
        <taxon>Debaryomycetaceae</taxon>
        <taxon>Candida/Lodderomyces clade</taxon>
        <taxon>Candida</taxon>
    </lineage>
</organism>
<evidence type="ECO:0000256" key="4">
    <source>
        <dbReference type="ARBA" id="ARBA00022989"/>
    </source>
</evidence>
<evidence type="ECO:0000256" key="10">
    <source>
        <dbReference type="RuleBase" id="RU079119"/>
    </source>
</evidence>
<dbReference type="EC" id="2.3.1.225" evidence="10"/>
<keyword evidence="3 10" id="KW-0812">Transmembrane</keyword>
<dbReference type="HOGENOM" id="CLU_027721_0_0_1"/>
<name>C5MHU1_CANTT</name>